<evidence type="ECO:0000313" key="2">
    <source>
        <dbReference type="EMBL" id="ORY88837.1"/>
    </source>
</evidence>
<organism evidence="2 3">
    <name type="scientific">Leucosporidium creatinivorum</name>
    <dbReference type="NCBI Taxonomy" id="106004"/>
    <lineage>
        <taxon>Eukaryota</taxon>
        <taxon>Fungi</taxon>
        <taxon>Dikarya</taxon>
        <taxon>Basidiomycota</taxon>
        <taxon>Pucciniomycotina</taxon>
        <taxon>Microbotryomycetes</taxon>
        <taxon>Leucosporidiales</taxon>
        <taxon>Leucosporidium</taxon>
    </lineage>
</organism>
<feature type="region of interest" description="Disordered" evidence="1">
    <location>
        <begin position="1"/>
        <end position="24"/>
    </location>
</feature>
<reference evidence="2 3" key="1">
    <citation type="submission" date="2016-07" db="EMBL/GenBank/DDBJ databases">
        <title>Pervasive Adenine N6-methylation of Active Genes in Fungi.</title>
        <authorList>
            <consortium name="DOE Joint Genome Institute"/>
            <person name="Mondo S.J."/>
            <person name="Dannebaum R.O."/>
            <person name="Kuo R.C."/>
            <person name="Labutti K."/>
            <person name="Haridas S."/>
            <person name="Kuo A."/>
            <person name="Salamov A."/>
            <person name="Ahrendt S.R."/>
            <person name="Lipzen A."/>
            <person name="Sullivan W."/>
            <person name="Andreopoulos W.B."/>
            <person name="Clum A."/>
            <person name="Lindquist E."/>
            <person name="Daum C."/>
            <person name="Ramamoorthy G.K."/>
            <person name="Gryganskyi A."/>
            <person name="Culley D."/>
            <person name="Magnuson J.K."/>
            <person name="James T.Y."/>
            <person name="O'Malley M.A."/>
            <person name="Stajich J.E."/>
            <person name="Spatafora J.W."/>
            <person name="Visel A."/>
            <person name="Grigoriev I.V."/>
        </authorList>
    </citation>
    <scope>NUCLEOTIDE SEQUENCE [LARGE SCALE GENOMIC DNA]</scope>
    <source>
        <strain evidence="2 3">62-1032</strain>
    </source>
</reference>
<evidence type="ECO:0008006" key="4">
    <source>
        <dbReference type="Google" id="ProtNLM"/>
    </source>
</evidence>
<comment type="caution">
    <text evidence="2">The sequence shown here is derived from an EMBL/GenBank/DDBJ whole genome shotgun (WGS) entry which is preliminary data.</text>
</comment>
<dbReference type="InterPro" id="IPR011333">
    <property type="entry name" value="SKP1/BTB/POZ_sf"/>
</dbReference>
<evidence type="ECO:0000313" key="3">
    <source>
        <dbReference type="Proteomes" id="UP000193467"/>
    </source>
</evidence>
<dbReference type="Gene3D" id="3.30.710.10">
    <property type="entry name" value="Potassium Channel Kv1.1, Chain A"/>
    <property type="match status" value="1"/>
</dbReference>
<feature type="region of interest" description="Disordered" evidence="1">
    <location>
        <begin position="207"/>
        <end position="236"/>
    </location>
</feature>
<dbReference type="AlphaFoldDB" id="A0A1Y2FXQ5"/>
<evidence type="ECO:0000256" key="1">
    <source>
        <dbReference type="SAM" id="MobiDB-lite"/>
    </source>
</evidence>
<dbReference type="EMBL" id="MCGR01000008">
    <property type="protein sequence ID" value="ORY88837.1"/>
    <property type="molecule type" value="Genomic_DNA"/>
</dbReference>
<proteinExistence type="predicted"/>
<sequence length="409" mass="44764">MTRSISHPTESYTSSNSNEPYTFRNSTSCEQTIRLAIPPFNQGSWTILFAPLPYDEENPSDPGWAWCRIAWTGAEPAEVLSLSLAVESSEGVAVKHDLLGGPAARWPTMGIGKIELVVKGLGAYCGAPVLEAKTMQRGKSKKGSKKLASSAAFAVQGACTLNPPLKNDIRLVFSSNRDLLANTEFLISHSECFKTVINFEDTSRSIQKGKKRSAGTPSAPLCFEDSDEEKDQSTGLTLPRLSQDSDIVYDNELVITEASYSTYKALLIFLQTRRIHFAQLSSTKNLLNSFIDTKTLFHSTTTTNSSLLPPASPKSIYRLADFLSLPSLCTLALHDFSSQLTVSNVMHELFSDVAHSHDQLLMAALAFAVLHVGEVRRSRGFGEVQRRGREGGLEAQERKVVGLLESLEG</sequence>
<keyword evidence="3" id="KW-1185">Reference proteome</keyword>
<dbReference type="OrthoDB" id="2520368at2759"/>
<accession>A0A1Y2FXQ5</accession>
<name>A0A1Y2FXQ5_9BASI</name>
<dbReference type="STRING" id="106004.A0A1Y2FXQ5"/>
<gene>
    <name evidence="2" type="ORF">BCR35DRAFT_329734</name>
</gene>
<dbReference type="Proteomes" id="UP000193467">
    <property type="component" value="Unassembled WGS sequence"/>
</dbReference>
<protein>
    <recommendedName>
        <fullName evidence="4">BTB domain-containing protein</fullName>
    </recommendedName>
</protein>
<dbReference type="InParanoid" id="A0A1Y2FXQ5"/>